<reference evidence="2 3" key="1">
    <citation type="submission" date="2018-04" db="EMBL/GenBank/DDBJ databases">
        <title>Sphingobacterium cortibacter sp. nov.</title>
        <authorList>
            <person name="Li Y."/>
        </authorList>
    </citation>
    <scope>NUCLEOTIDE SEQUENCE [LARGE SCALE GENOMIC DNA]</scope>
    <source>
        <strain evidence="2 3">2c-3</strain>
    </source>
</reference>
<evidence type="ECO:0000256" key="1">
    <source>
        <dbReference type="SAM" id="SignalP"/>
    </source>
</evidence>
<feature type="signal peptide" evidence="1">
    <location>
        <begin position="1"/>
        <end position="20"/>
    </location>
</feature>
<keyword evidence="1" id="KW-0732">Signal</keyword>
<dbReference type="Proteomes" id="UP000245627">
    <property type="component" value="Unassembled WGS sequence"/>
</dbReference>
<evidence type="ECO:0000313" key="2">
    <source>
        <dbReference type="EMBL" id="PVH25575.1"/>
    </source>
</evidence>
<evidence type="ECO:0008006" key="4">
    <source>
        <dbReference type="Google" id="ProtNLM"/>
    </source>
</evidence>
<dbReference type="OrthoDB" id="703412at2"/>
<name>A0A2T8HJJ7_9SPHI</name>
<organism evidence="2 3">
    <name type="scientific">Sphingobacterium corticibacter</name>
    <dbReference type="NCBI Taxonomy" id="2171749"/>
    <lineage>
        <taxon>Bacteria</taxon>
        <taxon>Pseudomonadati</taxon>
        <taxon>Bacteroidota</taxon>
        <taxon>Sphingobacteriia</taxon>
        <taxon>Sphingobacteriales</taxon>
        <taxon>Sphingobacteriaceae</taxon>
        <taxon>Sphingobacterium</taxon>
    </lineage>
</organism>
<dbReference type="EMBL" id="QDKG01000002">
    <property type="protein sequence ID" value="PVH25575.1"/>
    <property type="molecule type" value="Genomic_DNA"/>
</dbReference>
<proteinExistence type="predicted"/>
<protein>
    <recommendedName>
        <fullName evidence="4">Outer membrane protein beta-barrel domain-containing protein</fullName>
    </recommendedName>
</protein>
<dbReference type="RefSeq" id="WP_116775148.1">
    <property type="nucleotide sequence ID" value="NZ_QDKG01000002.1"/>
</dbReference>
<evidence type="ECO:0000313" key="3">
    <source>
        <dbReference type="Proteomes" id="UP000245627"/>
    </source>
</evidence>
<comment type="caution">
    <text evidence="2">The sequence shown here is derived from an EMBL/GenBank/DDBJ whole genome shotgun (WGS) entry which is preliminary data.</text>
</comment>
<gene>
    <name evidence="2" type="ORF">DC487_06435</name>
</gene>
<feature type="chain" id="PRO_5015519004" description="Outer membrane protein beta-barrel domain-containing protein" evidence="1">
    <location>
        <begin position="21"/>
        <end position="217"/>
    </location>
</feature>
<keyword evidence="3" id="KW-1185">Reference proteome</keyword>
<accession>A0A2T8HJJ7</accession>
<sequence>MIKIPFFIMLCMLLSTSSQAQFNSLPFEWNVHVGGSYFSAPSFNRALENQDLSAISPVGINVALGIAYRLNKVLLGGNVSRMYGIGRDSKFGATTPTVFVATNMFHINRWVVVPSLGVGAQFATALLDKDNIGGSFDDYLTTASNQTRFSHTTPVVDLGITFKTYDLFTATYRTKFKMGYQTGLSRRPWKVGNTELANAPRDRTGTVYLQLSMGIGR</sequence>
<dbReference type="AlphaFoldDB" id="A0A2T8HJJ7"/>